<keyword evidence="3 4" id="KW-0560">Oxidoreductase</keyword>
<dbReference type="InterPro" id="IPR020946">
    <property type="entry name" value="Flavin_mOase-like"/>
</dbReference>
<evidence type="ECO:0000256" key="2">
    <source>
        <dbReference type="ARBA" id="ARBA00022827"/>
    </source>
</evidence>
<dbReference type="GO" id="GO:0050660">
    <property type="term" value="F:flavin adenine dinucleotide binding"/>
    <property type="evidence" value="ECO:0007669"/>
    <property type="project" value="InterPro"/>
</dbReference>
<evidence type="ECO:0000313" key="5">
    <source>
        <dbReference type="EMBL" id="GFN74211.1"/>
    </source>
</evidence>
<evidence type="ECO:0000256" key="4">
    <source>
        <dbReference type="RuleBase" id="RU361177"/>
    </source>
</evidence>
<protein>
    <recommendedName>
        <fullName evidence="4">Flavin-containing monooxygenase</fullName>
        <ecNumber evidence="4">1.-.-.-</ecNumber>
    </recommendedName>
</protein>
<dbReference type="Gene3D" id="3.50.50.60">
    <property type="entry name" value="FAD/NAD(P)-binding domain"/>
    <property type="match status" value="1"/>
</dbReference>
<accession>A0AAV3XWI0</accession>
<keyword evidence="4" id="KW-0503">Monooxygenase</keyword>
<name>A0AAV3XWI0_9GAST</name>
<reference evidence="5 6" key="1">
    <citation type="journal article" date="2021" name="Elife">
        <title>Chloroplast acquisition without the gene transfer in kleptoplastic sea slugs, Plakobranchus ocellatus.</title>
        <authorList>
            <person name="Maeda T."/>
            <person name="Takahashi S."/>
            <person name="Yoshida T."/>
            <person name="Shimamura S."/>
            <person name="Takaki Y."/>
            <person name="Nagai Y."/>
            <person name="Toyoda A."/>
            <person name="Suzuki Y."/>
            <person name="Arimoto A."/>
            <person name="Ishii H."/>
            <person name="Satoh N."/>
            <person name="Nishiyama T."/>
            <person name="Hasebe M."/>
            <person name="Maruyama T."/>
            <person name="Minagawa J."/>
            <person name="Obokata J."/>
            <person name="Shigenobu S."/>
        </authorList>
    </citation>
    <scope>NUCLEOTIDE SEQUENCE [LARGE SCALE GENOMIC DNA]</scope>
</reference>
<dbReference type="GO" id="GO:0003964">
    <property type="term" value="F:RNA-directed DNA polymerase activity"/>
    <property type="evidence" value="ECO:0007669"/>
    <property type="project" value="UniProtKB-KW"/>
</dbReference>
<dbReference type="Proteomes" id="UP000735302">
    <property type="component" value="Unassembled WGS sequence"/>
</dbReference>
<keyword evidence="5" id="KW-0695">RNA-directed DNA polymerase</keyword>
<keyword evidence="2 4" id="KW-0274">FAD</keyword>
<keyword evidence="5" id="KW-0548">Nucleotidyltransferase</keyword>
<dbReference type="EMBL" id="BLXT01000055">
    <property type="protein sequence ID" value="GFN74211.1"/>
    <property type="molecule type" value="Genomic_DNA"/>
</dbReference>
<dbReference type="GO" id="GO:0050661">
    <property type="term" value="F:NADP binding"/>
    <property type="evidence" value="ECO:0007669"/>
    <property type="project" value="InterPro"/>
</dbReference>
<evidence type="ECO:0000256" key="1">
    <source>
        <dbReference type="ARBA" id="ARBA00022630"/>
    </source>
</evidence>
<comment type="caution">
    <text evidence="5">The sequence shown here is derived from an EMBL/GenBank/DDBJ whole genome shotgun (WGS) entry which is preliminary data.</text>
</comment>
<organism evidence="5 6">
    <name type="scientific">Plakobranchus ocellatus</name>
    <dbReference type="NCBI Taxonomy" id="259542"/>
    <lineage>
        <taxon>Eukaryota</taxon>
        <taxon>Metazoa</taxon>
        <taxon>Spiralia</taxon>
        <taxon>Lophotrochozoa</taxon>
        <taxon>Mollusca</taxon>
        <taxon>Gastropoda</taxon>
        <taxon>Heterobranchia</taxon>
        <taxon>Euthyneura</taxon>
        <taxon>Panpulmonata</taxon>
        <taxon>Sacoglossa</taxon>
        <taxon>Placobranchoidea</taxon>
        <taxon>Plakobranchidae</taxon>
        <taxon>Plakobranchus</taxon>
    </lineage>
</organism>
<evidence type="ECO:0000313" key="6">
    <source>
        <dbReference type="Proteomes" id="UP000735302"/>
    </source>
</evidence>
<dbReference type="GO" id="GO:0004499">
    <property type="term" value="F:N,N-dimethylaniline monooxygenase activity"/>
    <property type="evidence" value="ECO:0007669"/>
    <property type="project" value="InterPro"/>
</dbReference>
<evidence type="ECO:0000256" key="3">
    <source>
        <dbReference type="ARBA" id="ARBA00023002"/>
    </source>
</evidence>
<keyword evidence="5" id="KW-0808">Transferase</keyword>
<gene>
    <name evidence="5" type="ORF">PoB_000071700</name>
</gene>
<dbReference type="Pfam" id="PF00743">
    <property type="entry name" value="FMO-like"/>
    <property type="match status" value="1"/>
</dbReference>
<keyword evidence="1 4" id="KW-0285">Flavoprotein</keyword>
<dbReference type="EC" id="1.-.-.-" evidence="4"/>
<dbReference type="InterPro" id="IPR036188">
    <property type="entry name" value="FAD/NAD-bd_sf"/>
</dbReference>
<comment type="cofactor">
    <cofactor evidence="4">
        <name>FAD</name>
        <dbReference type="ChEBI" id="CHEBI:57692"/>
    </cofactor>
</comment>
<proteinExistence type="inferred from homology"/>
<comment type="similarity">
    <text evidence="4">Belongs to the FMO family.</text>
</comment>
<keyword evidence="6" id="KW-1185">Reference proteome</keyword>
<sequence>MPVHLQGDLRLSCPLSGQGAEGRAQTRGRRVPADLMVDLLTTVPHTPHIWIGREGASFVQPASGGLLGMSEIQARWFSKLCKGSVQLPSKQEMDAEIEAEMFLPSLRCSSSVSASVI</sequence>
<dbReference type="AlphaFoldDB" id="A0AAV3XWI0"/>